<name>R7QC66_CHOCR</name>
<dbReference type="RefSeq" id="XP_005715493.1">
    <property type="nucleotide sequence ID" value="XM_005715436.1"/>
</dbReference>
<dbReference type="AlphaFoldDB" id="R7QC66"/>
<sequence>MFGVLFTHVLLFPDTSLNQHISSLRSPDALLSSQTYSRSREGVFFGTPGNLGNARGVAFTFLTPTIHFFLLSISSASSPCPCIHSHSHALCTPSSFPPSLLMASFAAAISSAPAGTHSSQQTRISANDRATAASYRPRCILLCPISSALPHTDVTLRRARAPQCRGSVSSCARPRAA</sequence>
<dbReference type="KEGG" id="ccp:CHC_T00003777001"/>
<dbReference type="Gramene" id="CDF35674">
    <property type="protein sequence ID" value="CDF35674"/>
    <property type="gene ID" value="CHC_T00003777001"/>
</dbReference>
<proteinExistence type="predicted"/>
<accession>R7QC66</accession>
<reference evidence="2" key="1">
    <citation type="journal article" date="2013" name="Proc. Natl. Acad. Sci. U.S.A.">
        <title>Genome structure and metabolic features in the red seaweed Chondrus crispus shed light on evolution of the Archaeplastida.</title>
        <authorList>
            <person name="Collen J."/>
            <person name="Porcel B."/>
            <person name="Carre W."/>
            <person name="Ball S.G."/>
            <person name="Chaparro C."/>
            <person name="Tonon T."/>
            <person name="Barbeyron T."/>
            <person name="Michel G."/>
            <person name="Noel B."/>
            <person name="Valentin K."/>
            <person name="Elias M."/>
            <person name="Artiguenave F."/>
            <person name="Arun A."/>
            <person name="Aury J.M."/>
            <person name="Barbosa-Neto J.F."/>
            <person name="Bothwell J.H."/>
            <person name="Bouget F.Y."/>
            <person name="Brillet L."/>
            <person name="Cabello-Hurtado F."/>
            <person name="Capella-Gutierrez S."/>
            <person name="Charrier B."/>
            <person name="Cladiere L."/>
            <person name="Cock J.M."/>
            <person name="Coelho S.M."/>
            <person name="Colleoni C."/>
            <person name="Czjzek M."/>
            <person name="Da Silva C."/>
            <person name="Delage L."/>
            <person name="Denoeud F."/>
            <person name="Deschamps P."/>
            <person name="Dittami S.M."/>
            <person name="Gabaldon T."/>
            <person name="Gachon C.M."/>
            <person name="Groisillier A."/>
            <person name="Herve C."/>
            <person name="Jabbari K."/>
            <person name="Katinka M."/>
            <person name="Kloareg B."/>
            <person name="Kowalczyk N."/>
            <person name="Labadie K."/>
            <person name="Leblanc C."/>
            <person name="Lopez P.J."/>
            <person name="McLachlan D.H."/>
            <person name="Meslet-Cladiere L."/>
            <person name="Moustafa A."/>
            <person name="Nehr Z."/>
            <person name="Nyvall Collen P."/>
            <person name="Panaud O."/>
            <person name="Partensky F."/>
            <person name="Poulain J."/>
            <person name="Rensing S.A."/>
            <person name="Rousvoal S."/>
            <person name="Samson G."/>
            <person name="Symeonidi A."/>
            <person name="Weissenbach J."/>
            <person name="Zambounis A."/>
            <person name="Wincker P."/>
            <person name="Boyen C."/>
        </authorList>
    </citation>
    <scope>NUCLEOTIDE SEQUENCE [LARGE SCALE GENOMIC DNA]</scope>
    <source>
        <strain evidence="2">cv. Stackhouse</strain>
    </source>
</reference>
<gene>
    <name evidence="1" type="ORF">CHC_T00003777001</name>
</gene>
<dbReference type="Proteomes" id="UP000012073">
    <property type="component" value="Unassembled WGS sequence"/>
</dbReference>
<dbReference type="GeneID" id="17323205"/>
<dbReference type="EMBL" id="HG001739">
    <property type="protein sequence ID" value="CDF35674.1"/>
    <property type="molecule type" value="Genomic_DNA"/>
</dbReference>
<keyword evidence="2" id="KW-1185">Reference proteome</keyword>
<organism evidence="1 2">
    <name type="scientific">Chondrus crispus</name>
    <name type="common">Carrageen Irish moss</name>
    <name type="synonym">Polymorpha crispa</name>
    <dbReference type="NCBI Taxonomy" id="2769"/>
    <lineage>
        <taxon>Eukaryota</taxon>
        <taxon>Rhodophyta</taxon>
        <taxon>Florideophyceae</taxon>
        <taxon>Rhodymeniophycidae</taxon>
        <taxon>Gigartinales</taxon>
        <taxon>Gigartinaceae</taxon>
        <taxon>Chondrus</taxon>
    </lineage>
</organism>
<protein>
    <submittedName>
        <fullName evidence="1">Uncharacterized protein</fullName>
    </submittedName>
</protein>
<evidence type="ECO:0000313" key="1">
    <source>
        <dbReference type="EMBL" id="CDF35674.1"/>
    </source>
</evidence>
<evidence type="ECO:0000313" key="2">
    <source>
        <dbReference type="Proteomes" id="UP000012073"/>
    </source>
</evidence>